<dbReference type="PROSITE" id="PS51257">
    <property type="entry name" value="PROKAR_LIPOPROTEIN"/>
    <property type="match status" value="1"/>
</dbReference>
<reference evidence="3" key="1">
    <citation type="submission" date="2015-07" db="EMBL/GenBank/DDBJ databases">
        <title>Draft genome sequence of a Pseudoalteromonas rubra strain, OCN096, isolated from Kaneohe Bay, Oahu, Hawaii.</title>
        <authorList>
            <person name="Beurmann S."/>
            <person name="Ushijima B."/>
            <person name="Belcaid M."/>
            <person name="Callahan S.M."/>
            <person name="Aeby G.S."/>
        </authorList>
    </citation>
    <scope>NUCLEOTIDE SEQUENCE [LARGE SCALE GENOMIC DNA]</scope>
    <source>
        <strain evidence="3">OCN096</strain>
    </source>
</reference>
<protein>
    <submittedName>
        <fullName evidence="2">Uncharacterized protein</fullName>
    </submittedName>
</protein>
<sequence length="637" mass="70018">MQKINKILPLLLAGTLAACGGSSDPAPTVNDAEPGLGHDVTQVPSASVAFFVPKFADTSGTLTVTQVSSRETQQFTVNDLNQMTIALDAGRVYQFEFSPSSEQAFCPRKLGCGRALRDDPNDLNGNDEIDFGEPVSATVSYSLAAKLIAGQNQLYFSSYGTLLSESQSDSTVLSLTNTPIYHLSHSRINQSLQAEYAARAFTYADIMRQLNIEGRQDDETSSLADAFELAYNHSDNTLWQSYIDEVNQYFIETLLDEKDSTLFANVVEQVLLNANEALQLQDMVTLADSETVFNNDLLDHFRDSLGVIRLQEEKYSDELDTKLREIESLAADEVVQESFLALSEAVYNVVDAVSPARNSEPGNYQVDDLDIVYTTDPSFNWRVTGFNRGFEVSIDVTMSEWRKSPTLGDRIAGSGVASVRKGDVSLEADLDDIFLLFDGSIDDDNLQTATGTSRFAGKITLQTSASTTKADLRLRLNRVMSPRNSVESILANLRVRGDFETANQLTPVTLYAAERSPFAFDTSLDLAFGLHVDFDLKGGPDFQLQLAVDDPSNVTNLNSAEISYLLGGRVMQLDVRRSGDNNNIVAQGKDGYWLDIKQKGRNFTGGYYYGDQQIGDVKTVRGIPGVLFPDGSFESLF</sequence>
<name>A0A0L0EQF6_9GAMM</name>
<dbReference type="OrthoDB" id="6306411at2"/>
<gene>
    <name evidence="2" type="ORF">AC626_15160</name>
</gene>
<proteinExistence type="predicted"/>
<feature type="signal peptide" evidence="1">
    <location>
        <begin position="1"/>
        <end position="18"/>
    </location>
</feature>
<dbReference type="Proteomes" id="UP000036850">
    <property type="component" value="Unassembled WGS sequence"/>
</dbReference>
<comment type="caution">
    <text evidence="2">The sequence shown here is derived from an EMBL/GenBank/DDBJ whole genome shotgun (WGS) entry which is preliminary data.</text>
</comment>
<dbReference type="AlphaFoldDB" id="A0A0L0EQF6"/>
<feature type="chain" id="PRO_5005538254" evidence="1">
    <location>
        <begin position="19"/>
        <end position="637"/>
    </location>
</feature>
<evidence type="ECO:0000256" key="1">
    <source>
        <dbReference type="SAM" id="SignalP"/>
    </source>
</evidence>
<keyword evidence="1" id="KW-0732">Signal</keyword>
<accession>A0A0L0EQF6</accession>
<dbReference type="EMBL" id="LFZX01000123">
    <property type="protein sequence ID" value="KNC66737.1"/>
    <property type="molecule type" value="Genomic_DNA"/>
</dbReference>
<dbReference type="PATRIC" id="fig|43658.6.peg.1168"/>
<organism evidence="2 3">
    <name type="scientific">Pseudoalteromonas rubra</name>
    <dbReference type="NCBI Taxonomy" id="43658"/>
    <lineage>
        <taxon>Bacteria</taxon>
        <taxon>Pseudomonadati</taxon>
        <taxon>Pseudomonadota</taxon>
        <taxon>Gammaproteobacteria</taxon>
        <taxon>Alteromonadales</taxon>
        <taxon>Pseudoalteromonadaceae</taxon>
        <taxon>Pseudoalteromonas</taxon>
    </lineage>
</organism>
<evidence type="ECO:0000313" key="2">
    <source>
        <dbReference type="EMBL" id="KNC66737.1"/>
    </source>
</evidence>
<evidence type="ECO:0000313" key="3">
    <source>
        <dbReference type="Proteomes" id="UP000036850"/>
    </source>
</evidence>